<dbReference type="InterPro" id="IPR032675">
    <property type="entry name" value="LRR_dom_sf"/>
</dbReference>
<dbReference type="OrthoDB" id="418615at2759"/>
<organism evidence="10 11">
    <name type="scientific">Lupinus albus</name>
    <name type="common">White lupine</name>
    <name type="synonym">Lupinus termis</name>
    <dbReference type="NCBI Taxonomy" id="3870"/>
    <lineage>
        <taxon>Eukaryota</taxon>
        <taxon>Viridiplantae</taxon>
        <taxon>Streptophyta</taxon>
        <taxon>Embryophyta</taxon>
        <taxon>Tracheophyta</taxon>
        <taxon>Spermatophyta</taxon>
        <taxon>Magnoliopsida</taxon>
        <taxon>eudicotyledons</taxon>
        <taxon>Gunneridae</taxon>
        <taxon>Pentapetalae</taxon>
        <taxon>rosids</taxon>
        <taxon>fabids</taxon>
        <taxon>Fabales</taxon>
        <taxon>Fabaceae</taxon>
        <taxon>Papilionoideae</taxon>
        <taxon>50 kb inversion clade</taxon>
        <taxon>genistoids sensu lato</taxon>
        <taxon>core genistoids</taxon>
        <taxon>Genisteae</taxon>
        <taxon>Lupinus</taxon>
    </lineage>
</organism>
<keyword evidence="8" id="KW-0812">Transmembrane</keyword>
<dbReference type="FunFam" id="3.80.10.10:FF:000041">
    <property type="entry name" value="LRR receptor-like serine/threonine-protein kinase ERECTA"/>
    <property type="match status" value="1"/>
</dbReference>
<keyword evidence="3" id="KW-0732">Signal</keyword>
<dbReference type="PANTHER" id="PTHR48007">
    <property type="entry name" value="LEUCINE-RICH REPEAT RECEPTOR-LIKE PROTEIN KINASE PXC1"/>
    <property type="match status" value="1"/>
</dbReference>
<keyword evidence="6" id="KW-0325">Glycoprotein</keyword>
<evidence type="ECO:0000259" key="9">
    <source>
        <dbReference type="PROSITE" id="PS50011"/>
    </source>
</evidence>
<reference evidence="11" key="1">
    <citation type="journal article" date="2020" name="Nat. Commun.">
        <title>Genome sequence of the cluster root forming white lupin.</title>
        <authorList>
            <person name="Hufnagel B."/>
            <person name="Marques A."/>
            <person name="Soriano A."/>
            <person name="Marques L."/>
            <person name="Divol F."/>
            <person name="Doumas P."/>
            <person name="Sallet E."/>
            <person name="Mancinotti D."/>
            <person name="Carrere S."/>
            <person name="Marande W."/>
            <person name="Arribat S."/>
            <person name="Keller J."/>
            <person name="Huneau C."/>
            <person name="Blein T."/>
            <person name="Aime D."/>
            <person name="Laguerre M."/>
            <person name="Taylor J."/>
            <person name="Schubert V."/>
            <person name="Nelson M."/>
            <person name="Geu-Flores F."/>
            <person name="Crespi M."/>
            <person name="Gallardo-Guerrero K."/>
            <person name="Delaux P.-M."/>
            <person name="Salse J."/>
            <person name="Berges H."/>
            <person name="Guyot R."/>
            <person name="Gouzy J."/>
            <person name="Peret B."/>
        </authorList>
    </citation>
    <scope>NUCLEOTIDE SEQUENCE [LARGE SCALE GENOMIC DNA]</scope>
    <source>
        <strain evidence="11">cv. Amiga</strain>
    </source>
</reference>
<dbReference type="Pfam" id="PF00069">
    <property type="entry name" value="Pkinase"/>
    <property type="match status" value="1"/>
</dbReference>
<dbReference type="AlphaFoldDB" id="A0A6A4NK20"/>
<feature type="binding site" evidence="7">
    <location>
        <position position="412"/>
    </location>
    <ligand>
        <name>ATP</name>
        <dbReference type="ChEBI" id="CHEBI:30616"/>
    </ligand>
</feature>
<feature type="transmembrane region" description="Helical" evidence="8">
    <location>
        <begin position="296"/>
        <end position="317"/>
    </location>
</feature>
<dbReference type="SUPFAM" id="SSF52058">
    <property type="entry name" value="L domain-like"/>
    <property type="match status" value="1"/>
</dbReference>
<dbReference type="Gene3D" id="3.80.10.10">
    <property type="entry name" value="Ribonuclease Inhibitor"/>
    <property type="match status" value="2"/>
</dbReference>
<keyword evidence="4" id="KW-0677">Repeat</keyword>
<dbReference type="InterPro" id="IPR000719">
    <property type="entry name" value="Prot_kinase_dom"/>
</dbReference>
<proteinExistence type="predicted"/>
<dbReference type="InterPro" id="IPR017441">
    <property type="entry name" value="Protein_kinase_ATP_BS"/>
</dbReference>
<keyword evidence="8" id="KW-1133">Transmembrane helix</keyword>
<comment type="subcellular location">
    <subcellularLocation>
        <location evidence="1">Membrane</location>
    </subcellularLocation>
</comment>
<evidence type="ECO:0000256" key="5">
    <source>
        <dbReference type="ARBA" id="ARBA00023136"/>
    </source>
</evidence>
<evidence type="ECO:0000256" key="6">
    <source>
        <dbReference type="ARBA" id="ARBA00023180"/>
    </source>
</evidence>
<accession>A0A6A4NK20</accession>
<keyword evidence="5 8" id="KW-0472">Membrane</keyword>
<dbReference type="InterPro" id="IPR046959">
    <property type="entry name" value="PRK1-6/SRF4-like"/>
</dbReference>
<evidence type="ECO:0000256" key="3">
    <source>
        <dbReference type="ARBA" id="ARBA00022729"/>
    </source>
</evidence>
<dbReference type="InterPro" id="IPR011009">
    <property type="entry name" value="Kinase-like_dom_sf"/>
</dbReference>
<protein>
    <recommendedName>
        <fullName evidence="9">Protein kinase domain-containing protein</fullName>
    </recommendedName>
</protein>
<dbReference type="Gene3D" id="1.10.510.10">
    <property type="entry name" value="Transferase(Phosphotransferase) domain 1"/>
    <property type="match status" value="1"/>
</dbReference>
<dbReference type="GO" id="GO:0004672">
    <property type="term" value="F:protein kinase activity"/>
    <property type="evidence" value="ECO:0007669"/>
    <property type="project" value="InterPro"/>
</dbReference>
<dbReference type="PROSITE" id="PS50011">
    <property type="entry name" value="PROTEIN_KINASE_DOM"/>
    <property type="match status" value="1"/>
</dbReference>
<evidence type="ECO:0000256" key="2">
    <source>
        <dbReference type="ARBA" id="ARBA00022614"/>
    </source>
</evidence>
<gene>
    <name evidence="10" type="ORF">Lalb_Chr23g0269241</name>
</gene>
<comment type="caution">
    <text evidence="10">The sequence shown here is derived from an EMBL/GenBank/DDBJ whole genome shotgun (WGS) entry which is preliminary data.</text>
</comment>
<evidence type="ECO:0000256" key="1">
    <source>
        <dbReference type="ARBA" id="ARBA00004370"/>
    </source>
</evidence>
<name>A0A6A4NK20_LUPAL</name>
<dbReference type="GO" id="GO:0005524">
    <property type="term" value="F:ATP binding"/>
    <property type="evidence" value="ECO:0007669"/>
    <property type="project" value="UniProtKB-UniRule"/>
</dbReference>
<dbReference type="PANTHER" id="PTHR48007:SF71">
    <property type="entry name" value="LRR RECEPTOR-LIKE KINASE"/>
    <property type="match status" value="1"/>
</dbReference>
<evidence type="ECO:0000256" key="8">
    <source>
        <dbReference type="SAM" id="Phobius"/>
    </source>
</evidence>
<dbReference type="InterPro" id="IPR013210">
    <property type="entry name" value="LRR_N_plant-typ"/>
</dbReference>
<keyword evidence="7" id="KW-0547">Nucleotide-binding</keyword>
<dbReference type="EMBL" id="WOCE01000023">
    <property type="protein sequence ID" value="KAE9587017.1"/>
    <property type="molecule type" value="Genomic_DNA"/>
</dbReference>
<evidence type="ECO:0000313" key="11">
    <source>
        <dbReference type="Proteomes" id="UP000447434"/>
    </source>
</evidence>
<dbReference type="Pfam" id="PF08263">
    <property type="entry name" value="LRRNT_2"/>
    <property type="match status" value="1"/>
</dbReference>
<keyword evidence="2" id="KW-0433">Leucine-rich repeat</keyword>
<sequence>MSPLKPLCLNYNKISYAQYFKAHFQLLSLNIPHLYSHSLYSHHLVMVHKREYCCYLLMLVLATYFMPSLGDTTTQALVKFKSFLSNADALNKWGDEAISVCSWVGILCTNQTFYGLRLENMGLSGNINIDTLLELPNLVSFSVINNNFEGPMPEFKRIVSLRALFLTNNKFSGHIPDDGFQGMRRLKRVFLAENGFKGHIPRSLAKLPGLLDVDLHANSFQGNIPQFQQRHFRVFSLVNNQLVGPIPESLSIVDPSSYAGNNGLCGKPLSQPCMRSTTPNFMLPHEEKENRKQRTLFTAITVMTVIVLASILTLIFIHFHRRKRAQHSTTVEEAQVKSYRSISTVSSESKSILVASGKSKKKNEDADFSFVRKEGKEFDLQDLLKASAEVLGSGSFGSTYKAMVLNGPVVVKRFKQMSNVGKQQFFDHMKRLGRLRHTNILPLIAFYYGKEEKLLVYEFAENGSLASHLHGRRGSKLDWPTRLKIIKGVARGLAHLYEEFPDQKLSHGHLKSSNVVLDRSFEARLTEYGLVPVVNKKHVQQFMCSSKSPEVSQYEKPSEKTDAWCLGILILELLTGKFPASYVRHGKGASEELETWVKSIVKEGWGGTGDVIDNELLVEKNCEAEMLKLLRIGMSCCEWSLENRLGWREAVVKIEELNVNDHDGN</sequence>
<keyword evidence="11" id="KW-1185">Reference proteome</keyword>
<dbReference type="Gene3D" id="3.30.200.20">
    <property type="entry name" value="Phosphorylase Kinase, domain 1"/>
    <property type="match status" value="1"/>
</dbReference>
<dbReference type="SUPFAM" id="SSF56112">
    <property type="entry name" value="Protein kinase-like (PK-like)"/>
    <property type="match status" value="1"/>
</dbReference>
<evidence type="ECO:0000256" key="4">
    <source>
        <dbReference type="ARBA" id="ARBA00022737"/>
    </source>
</evidence>
<dbReference type="PROSITE" id="PS00107">
    <property type="entry name" value="PROTEIN_KINASE_ATP"/>
    <property type="match status" value="1"/>
</dbReference>
<evidence type="ECO:0000256" key="7">
    <source>
        <dbReference type="PROSITE-ProRule" id="PRU10141"/>
    </source>
</evidence>
<evidence type="ECO:0000313" key="10">
    <source>
        <dbReference type="EMBL" id="KAE9587017.1"/>
    </source>
</evidence>
<dbReference type="GO" id="GO:0016020">
    <property type="term" value="C:membrane"/>
    <property type="evidence" value="ECO:0007669"/>
    <property type="project" value="UniProtKB-SubCell"/>
</dbReference>
<feature type="domain" description="Protein kinase" evidence="9">
    <location>
        <begin position="385"/>
        <end position="665"/>
    </location>
</feature>
<keyword evidence="7" id="KW-0067">ATP-binding</keyword>
<dbReference type="Proteomes" id="UP000447434">
    <property type="component" value="Chromosome 23"/>
</dbReference>